<keyword evidence="1" id="KW-1133">Transmembrane helix</keyword>
<dbReference type="RefSeq" id="WP_350353159.1">
    <property type="nucleotide sequence ID" value="NZ_CP158357.1"/>
</dbReference>
<feature type="transmembrane region" description="Helical" evidence="1">
    <location>
        <begin position="243"/>
        <end position="269"/>
    </location>
</feature>
<protein>
    <submittedName>
        <fullName evidence="2">DUF389 domain-containing protein</fullName>
    </submittedName>
</protein>
<evidence type="ECO:0000313" key="2">
    <source>
        <dbReference type="EMBL" id="XBX80340.1"/>
    </source>
</evidence>
<keyword evidence="1" id="KW-0812">Transmembrane</keyword>
<accession>A0AAU7W1K6</accession>
<dbReference type="InterPro" id="IPR005240">
    <property type="entry name" value="DUF389"/>
</dbReference>
<feature type="transmembrane region" description="Helical" evidence="1">
    <location>
        <begin position="169"/>
        <end position="194"/>
    </location>
</feature>
<dbReference type="Pfam" id="PF04087">
    <property type="entry name" value="DUF389"/>
    <property type="match status" value="1"/>
</dbReference>
<organism evidence="2">
    <name type="scientific">Microbacterium sp. A8/3-1</name>
    <dbReference type="NCBI Taxonomy" id="3160749"/>
    <lineage>
        <taxon>Bacteria</taxon>
        <taxon>Bacillati</taxon>
        <taxon>Actinomycetota</taxon>
        <taxon>Actinomycetes</taxon>
        <taxon>Micrococcales</taxon>
        <taxon>Microbacteriaceae</taxon>
        <taxon>Microbacterium</taxon>
    </lineage>
</organism>
<reference evidence="2" key="1">
    <citation type="submission" date="2024-06" db="EMBL/GenBank/DDBJ databases">
        <title>Draft genome sequence of Microbacterium sp. strain A8/3-1, isolated from Oxytropis tragacanthoides Fisch. ex DC. Root nodules in the Altai region of Russia.</title>
        <authorList>
            <person name="Sazanova A."/>
            <person name="Guro P."/>
            <person name="Kuznetsova I."/>
            <person name="Belimov A."/>
            <person name="Safronova V."/>
        </authorList>
    </citation>
    <scope>NUCLEOTIDE SEQUENCE</scope>
    <source>
        <strain evidence="2">A8/3-1</strain>
    </source>
</reference>
<feature type="transmembrane region" description="Helical" evidence="1">
    <location>
        <begin position="116"/>
        <end position="135"/>
    </location>
</feature>
<dbReference type="AlphaFoldDB" id="A0AAU7W1K6"/>
<keyword evidence="1" id="KW-0472">Membrane</keyword>
<feature type="transmembrane region" description="Helical" evidence="1">
    <location>
        <begin position="214"/>
        <end position="236"/>
    </location>
</feature>
<feature type="transmembrane region" description="Helical" evidence="1">
    <location>
        <begin position="275"/>
        <end position="300"/>
    </location>
</feature>
<sequence>MLSVRVSVTQALSDQAQETLSGDPTVCGLAVLPAAAMDGRGDVILFEMTRENANNIMRSLRHLGIPAEGAIVVSEPLVVVSDAADRAETLAPGHPADGVLWAQLAGKAEEDAHPSVSFFVFLLLATLIAGVGRLLDQPILIIGAMVVGPEFAPLAAISYAIVRRRRGIVAPALGTLLGGFAACAAIAWAIWAILYSTGVITYEQATTGPATEFIVAPDAWSFVIAILAGIAGVLSLTTAKSSALVGVFISITTVPAVGTIGLTLAVGAWDEARGSAIQLLVNLAGLLIAGIATLYVQLVAGRRQGRRAARLRRTRQRRSTTRLRMLSIEDDGHPSPPRRD</sequence>
<dbReference type="EMBL" id="CP158357">
    <property type="protein sequence ID" value="XBX80340.1"/>
    <property type="molecule type" value="Genomic_DNA"/>
</dbReference>
<proteinExistence type="predicted"/>
<feature type="transmembrane region" description="Helical" evidence="1">
    <location>
        <begin position="141"/>
        <end position="162"/>
    </location>
</feature>
<dbReference type="PANTHER" id="PTHR20992:SF9">
    <property type="entry name" value="AT15442P-RELATED"/>
    <property type="match status" value="1"/>
</dbReference>
<evidence type="ECO:0000256" key="1">
    <source>
        <dbReference type="SAM" id="Phobius"/>
    </source>
</evidence>
<gene>
    <name evidence="2" type="ORF">ABS642_09680</name>
</gene>
<dbReference type="PANTHER" id="PTHR20992">
    <property type="entry name" value="AT15442P-RELATED"/>
    <property type="match status" value="1"/>
</dbReference>
<name>A0AAU7W1K6_9MICO</name>